<feature type="region of interest" description="Disordered" evidence="1">
    <location>
        <begin position="379"/>
        <end position="444"/>
    </location>
</feature>
<gene>
    <name evidence="3" type="ORF">H0H81_004979</name>
</gene>
<feature type="compositionally biased region" description="Basic and acidic residues" evidence="1">
    <location>
        <begin position="382"/>
        <end position="405"/>
    </location>
</feature>
<dbReference type="Proteomes" id="UP000717328">
    <property type="component" value="Unassembled WGS sequence"/>
</dbReference>
<evidence type="ECO:0000313" key="3">
    <source>
        <dbReference type="EMBL" id="KAG5637333.1"/>
    </source>
</evidence>
<feature type="domain" description="Prolyl 4-hydroxylase alpha subunit Fe(2+) 2OG dioxygenase" evidence="2">
    <location>
        <begin position="88"/>
        <end position="179"/>
    </location>
</feature>
<accession>A0A9P7K572</accession>
<comment type="caution">
    <text evidence="3">The sequence shown here is derived from an EMBL/GenBank/DDBJ whole genome shotgun (WGS) entry which is preliminary data.</text>
</comment>
<name>A0A9P7K572_9AGAR</name>
<evidence type="ECO:0000313" key="4">
    <source>
        <dbReference type="Proteomes" id="UP000717328"/>
    </source>
</evidence>
<dbReference type="EMBL" id="JABCKI010005839">
    <property type="protein sequence ID" value="KAG5637333.1"/>
    <property type="molecule type" value="Genomic_DNA"/>
</dbReference>
<dbReference type="Gene3D" id="2.60.120.620">
    <property type="entry name" value="q2cbj1_9rhob like domain"/>
    <property type="match status" value="1"/>
</dbReference>
<sequence length="458" mass="50986">MMVYDSWLDLARASAEKLQALADACDPATFGLDQRDVLDESYRKAGKMDSANFSMKLNIKKLRIIDYVHEQLLDGTNEGKRIRYELYKMNVYGKGSFFKSHKDTPRGGTMFASLVVVFPTPHEGGALILRHGGREWTFDSAVLTRNQAAPCIEYIAFYSDVDHEVSPVTSGYRVTVTYNLFLEGEDAHSLPLPVTPVTPDATVFHNALSAALADAQFLPRGGCLAFGLSFQYPVDPQERAVLKTTVLKGSDAMIQRVCTQLSLASTLSAVYYVGDGVQMLVSAPRNLMGNVYLGEDDDGLPSYLMGAYRAKVIHEFGKKTLRIAWEDNQRFPAEDTVRIAWVTPLTFHSRFGLPYHEYYGNEPSSECLYGDLCLAVHVGPPGKRETARTQKTKTRDDGDSDREASDDSDEGTDEDEEDRSGDNSDERSDEDEEDRSSADTNFIITQQVVLEFSESDSE</sequence>
<evidence type="ECO:0000259" key="2">
    <source>
        <dbReference type="Pfam" id="PF13640"/>
    </source>
</evidence>
<dbReference type="PANTHER" id="PTHR33099:SF14">
    <property type="entry name" value="PROLYL 4-HYDROXYLASE ALPHA SUBUNIT FE(2+) 2OG DIOXYGENASE DOMAIN-CONTAINING PROTEIN"/>
    <property type="match status" value="1"/>
</dbReference>
<reference evidence="3" key="2">
    <citation type="submission" date="2021-10" db="EMBL/GenBank/DDBJ databases">
        <title>Phylogenomics reveals ancestral predisposition of the termite-cultivated fungus Termitomyces towards a domesticated lifestyle.</title>
        <authorList>
            <person name="Auxier B."/>
            <person name="Grum-Grzhimaylo A."/>
            <person name="Cardenas M.E."/>
            <person name="Lodge J.D."/>
            <person name="Laessoe T."/>
            <person name="Pedersen O."/>
            <person name="Smith M.E."/>
            <person name="Kuyper T.W."/>
            <person name="Franco-Molano E.A."/>
            <person name="Baroni T.J."/>
            <person name="Aanen D.K."/>
        </authorList>
    </citation>
    <scope>NUCLEOTIDE SEQUENCE</scope>
    <source>
        <strain evidence="3">D49</strain>
    </source>
</reference>
<dbReference type="AlphaFoldDB" id="A0A9P7K572"/>
<proteinExistence type="predicted"/>
<dbReference type="OrthoDB" id="27483at2759"/>
<organism evidence="3 4">
    <name type="scientific">Sphagnurus paluster</name>
    <dbReference type="NCBI Taxonomy" id="117069"/>
    <lineage>
        <taxon>Eukaryota</taxon>
        <taxon>Fungi</taxon>
        <taxon>Dikarya</taxon>
        <taxon>Basidiomycota</taxon>
        <taxon>Agaricomycotina</taxon>
        <taxon>Agaricomycetes</taxon>
        <taxon>Agaricomycetidae</taxon>
        <taxon>Agaricales</taxon>
        <taxon>Tricholomatineae</taxon>
        <taxon>Lyophyllaceae</taxon>
        <taxon>Sphagnurus</taxon>
    </lineage>
</organism>
<dbReference type="InterPro" id="IPR044862">
    <property type="entry name" value="Pro_4_hyd_alph_FE2OG_OXY"/>
</dbReference>
<keyword evidence="4" id="KW-1185">Reference proteome</keyword>
<dbReference type="Pfam" id="PF13640">
    <property type="entry name" value="2OG-FeII_Oxy_3"/>
    <property type="match status" value="1"/>
</dbReference>
<reference evidence="3" key="1">
    <citation type="submission" date="2021-02" db="EMBL/GenBank/DDBJ databases">
        <authorList>
            <person name="Nieuwenhuis M."/>
            <person name="Van De Peppel L.J.J."/>
        </authorList>
    </citation>
    <scope>NUCLEOTIDE SEQUENCE</scope>
    <source>
        <strain evidence="3">D49</strain>
    </source>
</reference>
<evidence type="ECO:0000256" key="1">
    <source>
        <dbReference type="SAM" id="MobiDB-lite"/>
    </source>
</evidence>
<protein>
    <recommendedName>
        <fullName evidence="2">Prolyl 4-hydroxylase alpha subunit Fe(2+) 2OG dioxygenase domain-containing protein</fullName>
    </recommendedName>
</protein>
<dbReference type="PANTHER" id="PTHR33099">
    <property type="entry name" value="FE2OG DIOXYGENASE DOMAIN-CONTAINING PROTEIN"/>
    <property type="match status" value="1"/>
</dbReference>
<feature type="compositionally biased region" description="Acidic residues" evidence="1">
    <location>
        <begin position="406"/>
        <end position="419"/>
    </location>
</feature>